<dbReference type="KEGG" id="rpy:Y013_25450"/>
<reference evidence="2 3" key="1">
    <citation type="journal article" date="2014" name="Genome Announc.">
        <title>Complete Genome of Rhodococcus pyridinivorans SB3094, a Methyl-Ethyl-Ketone-Degrading Bacterium Used for Bioaugmentation.</title>
        <authorList>
            <person name="Dueholm M.S."/>
            <person name="Albertsen M."/>
            <person name="D'Imperio S."/>
            <person name="Tale V.P."/>
            <person name="Lewis D."/>
            <person name="Nielsen P.H."/>
            <person name="Nielsen J.L."/>
        </authorList>
    </citation>
    <scope>NUCLEOTIDE SEQUENCE [LARGE SCALE GENOMIC DNA]</scope>
    <source>
        <strain evidence="3">SB3094</strain>
        <plasmid evidence="3">1</plasmid>
    </source>
</reference>
<dbReference type="InterPro" id="IPR039261">
    <property type="entry name" value="FNR_nucleotide-bd"/>
</dbReference>
<dbReference type="RefSeq" id="WP_024100299.1">
    <property type="nucleotide sequence ID" value="NC_023144.1"/>
</dbReference>
<evidence type="ECO:0000313" key="2">
    <source>
        <dbReference type="EMBL" id="AHD24280.1"/>
    </source>
</evidence>
<dbReference type="eggNOG" id="COG2375">
    <property type="taxonomic scope" value="Bacteria"/>
</dbReference>
<sequence length="160" mass="17713">MGIGFDVDESRCEPAPPSVARVCKAFGEPVVIGHPFPGERLTEHIDGSGELAERGPDATVCSAEQPCSMPSATLLRAWSEWQYESDLHLPVRSKLHHQITWLHRMDHGRLMRAAAQEMTRPGGAFAWVACDGHTTRSIVETLSHTHGLAKAAVEYRAYWK</sequence>
<feature type="domain" description="SIP-like Rossmann fold" evidence="1">
    <location>
        <begin position="69"/>
        <end position="160"/>
    </location>
</feature>
<dbReference type="GeneID" id="71203900"/>
<dbReference type="HOGENOM" id="CLU_1650810_0_0_11"/>
<keyword evidence="2" id="KW-0614">Plasmid</keyword>
<geneLocation type="plasmid" evidence="3">
    <name>1</name>
</geneLocation>
<dbReference type="Pfam" id="PF04954">
    <property type="entry name" value="SIP"/>
    <property type="match status" value="1"/>
</dbReference>
<dbReference type="InterPro" id="IPR007037">
    <property type="entry name" value="SIP_rossman_dom"/>
</dbReference>
<name>V9XQM9_9NOCA</name>
<organism evidence="2 3">
    <name type="scientific">Rhodococcus pyridinivorans SB3094</name>
    <dbReference type="NCBI Taxonomy" id="1435356"/>
    <lineage>
        <taxon>Bacteria</taxon>
        <taxon>Bacillati</taxon>
        <taxon>Actinomycetota</taxon>
        <taxon>Actinomycetes</taxon>
        <taxon>Mycobacteriales</taxon>
        <taxon>Nocardiaceae</taxon>
        <taxon>Rhodococcus</taxon>
    </lineage>
</organism>
<gene>
    <name evidence="2" type="ORF">Y013_25450</name>
</gene>
<dbReference type="EMBL" id="CP006997">
    <property type="protein sequence ID" value="AHD24280.1"/>
    <property type="molecule type" value="Genomic_DNA"/>
</dbReference>
<dbReference type="Proteomes" id="UP000018781">
    <property type="component" value="Plasmid unnamed"/>
</dbReference>
<dbReference type="Gene3D" id="3.40.50.80">
    <property type="entry name" value="Nucleotide-binding domain of ferredoxin-NADP reductase (FNR) module"/>
    <property type="match status" value="1"/>
</dbReference>
<proteinExistence type="predicted"/>
<dbReference type="AlphaFoldDB" id="V9XQM9"/>
<evidence type="ECO:0000313" key="3">
    <source>
        <dbReference type="Proteomes" id="UP000018781"/>
    </source>
</evidence>
<accession>V9XQM9</accession>
<dbReference type="PATRIC" id="fig|1435356.3.peg.5128"/>
<evidence type="ECO:0000259" key="1">
    <source>
        <dbReference type="Pfam" id="PF04954"/>
    </source>
</evidence>
<protein>
    <recommendedName>
        <fullName evidence="1">SIP-like Rossmann fold domain-containing protein</fullName>
    </recommendedName>
</protein>